<dbReference type="RefSeq" id="WP_048386575.1">
    <property type="nucleotide sequence ID" value="NZ_CP011494.1"/>
</dbReference>
<feature type="domain" description="HDOD" evidence="1">
    <location>
        <begin position="180"/>
        <end position="384"/>
    </location>
</feature>
<dbReference type="InterPro" id="IPR052340">
    <property type="entry name" value="RNase_Y/CdgJ"/>
</dbReference>
<dbReference type="Pfam" id="PF08668">
    <property type="entry name" value="HDOD"/>
    <property type="match status" value="1"/>
</dbReference>
<dbReference type="InterPro" id="IPR007214">
    <property type="entry name" value="YbaK/aa-tRNA-synth-assoc-dom"/>
</dbReference>
<dbReference type="PANTHER" id="PTHR33525:SF3">
    <property type="entry name" value="RIBONUCLEASE Y"/>
    <property type="match status" value="1"/>
</dbReference>
<keyword evidence="2" id="KW-0418">Kinase</keyword>
<dbReference type="EMBL" id="CP011494">
    <property type="protein sequence ID" value="AKO53123.1"/>
    <property type="molecule type" value="Genomic_DNA"/>
</dbReference>
<dbReference type="Proteomes" id="UP000036406">
    <property type="component" value="Chromosome"/>
</dbReference>
<keyword evidence="3" id="KW-1185">Reference proteome</keyword>
<dbReference type="SUPFAM" id="SSF109604">
    <property type="entry name" value="HD-domain/PDEase-like"/>
    <property type="match status" value="1"/>
</dbReference>
<dbReference type="Gene3D" id="3.90.960.10">
    <property type="entry name" value="YbaK/aminoacyl-tRNA synthetase-associated domain"/>
    <property type="match status" value="1"/>
</dbReference>
<dbReference type="AlphaFoldDB" id="A0A0H4I5W7"/>
<dbReference type="STRING" id="330734.ABA45_12465"/>
<keyword evidence="2" id="KW-0808">Transferase</keyword>
<gene>
    <name evidence="2" type="ORF">ABA45_12465</name>
</gene>
<protein>
    <submittedName>
        <fullName evidence="2">Histidine kinase</fullName>
    </submittedName>
</protein>
<dbReference type="PANTHER" id="PTHR33525">
    <property type="match status" value="1"/>
</dbReference>
<evidence type="ECO:0000313" key="2">
    <source>
        <dbReference type="EMBL" id="AKO53123.1"/>
    </source>
</evidence>
<dbReference type="GO" id="GO:0016301">
    <property type="term" value="F:kinase activity"/>
    <property type="evidence" value="ECO:0007669"/>
    <property type="project" value="UniProtKB-KW"/>
</dbReference>
<dbReference type="Gene3D" id="1.10.3210.10">
    <property type="entry name" value="Hypothetical protein af1432"/>
    <property type="match status" value="1"/>
</dbReference>
<dbReference type="SUPFAM" id="SSF55826">
    <property type="entry name" value="YbaK/ProRS associated domain"/>
    <property type="match status" value="1"/>
</dbReference>
<accession>A0A0H4I5W7</accession>
<dbReference type="Pfam" id="PF04073">
    <property type="entry name" value="tRNA_edit"/>
    <property type="match status" value="1"/>
</dbReference>
<dbReference type="InterPro" id="IPR013976">
    <property type="entry name" value="HDOD"/>
</dbReference>
<dbReference type="InterPro" id="IPR036754">
    <property type="entry name" value="YbaK/aa-tRNA-synt-asso_dom_sf"/>
</dbReference>
<sequence length="454" mass="48806">MQSATRIELFLARKAIAFQTQGLLSAATLEAAVSAAGQSLSMVITGTVLIDSKGALMITHRLNGEVDLAAVYRLTGRQMQVLTERQVVRLFDDCDSGFLPPLGAAYDLPMLADSQMDDLPQAIFTSGSNGRLLVLEGRGLRLALAGARKGPLVKELALDVSTNQLTLDQIAARLQKLYRLPPMPALAFRILELTAKPEATAKQLAEVIELDPSMTAQLLRYARSALFGYRGQINSVQDAVARVLGFERVAHVAMGIAAVKSFDVPREGPLGVDQFWRHSLYCAFLSASLARRCGAESGMAYMCGLLHNFGLLLIGHLFPAEYARLSELRDAEPDASMQQLEQEIFGGADQAMMAVGHGTIGGVLHRLWNLPGPVIKAAAMHQCGEYSGEHQLYVNAVILANALLKDIGIGDEFVPDDTVALAAKLGLEQSDLDQARREIADVADDLDAVAAALS</sequence>
<dbReference type="GO" id="GO:0002161">
    <property type="term" value="F:aminoacyl-tRNA deacylase activity"/>
    <property type="evidence" value="ECO:0007669"/>
    <property type="project" value="InterPro"/>
</dbReference>
<dbReference type="PROSITE" id="PS51833">
    <property type="entry name" value="HDOD"/>
    <property type="match status" value="1"/>
</dbReference>
<proteinExistence type="predicted"/>
<reference evidence="2 3" key="1">
    <citation type="submission" date="2015-05" db="EMBL/GenBank/DDBJ databases">
        <title>Complete genome of Marinobacter psychrophilus strain 20041T isolated from sea-ice of the Canadian Basin.</title>
        <authorList>
            <person name="Song L."/>
            <person name="Ren L."/>
            <person name="Yu Y."/>
            <person name="Wang X."/>
        </authorList>
    </citation>
    <scope>NUCLEOTIDE SEQUENCE [LARGE SCALE GENOMIC DNA]</scope>
    <source>
        <strain evidence="2 3">20041</strain>
    </source>
</reference>
<dbReference type="PATRIC" id="fig|330734.3.peg.2613"/>
<dbReference type="KEGG" id="mpq:ABA45_12465"/>
<evidence type="ECO:0000259" key="1">
    <source>
        <dbReference type="PROSITE" id="PS51833"/>
    </source>
</evidence>
<evidence type="ECO:0000313" key="3">
    <source>
        <dbReference type="Proteomes" id="UP000036406"/>
    </source>
</evidence>
<organism evidence="2 3">
    <name type="scientific">Marinobacter psychrophilus</name>
    <dbReference type="NCBI Taxonomy" id="330734"/>
    <lineage>
        <taxon>Bacteria</taxon>
        <taxon>Pseudomonadati</taxon>
        <taxon>Pseudomonadota</taxon>
        <taxon>Gammaproteobacteria</taxon>
        <taxon>Pseudomonadales</taxon>
        <taxon>Marinobacteraceae</taxon>
        <taxon>Marinobacter</taxon>
    </lineage>
</organism>
<name>A0A0H4I5W7_9GAMM</name>